<dbReference type="EMBL" id="CP022048">
    <property type="protein sequence ID" value="ASE38403.1"/>
    <property type="molecule type" value="Genomic_DNA"/>
</dbReference>
<dbReference type="AlphaFoldDB" id="A0A1Z3U538"/>
<gene>
    <name evidence="1" type="ORF">CEP68_02165</name>
</gene>
<dbReference type="GeneID" id="34016528"/>
<evidence type="ECO:0000313" key="1">
    <source>
        <dbReference type="EMBL" id="ASE38403.1"/>
    </source>
</evidence>
<organism evidence="1 2">
    <name type="scientific">Brevundimonas vesicularis</name>
    <name type="common">Pseudomonas vesicularis</name>
    <dbReference type="NCBI Taxonomy" id="41276"/>
    <lineage>
        <taxon>Bacteria</taxon>
        <taxon>Pseudomonadati</taxon>
        <taxon>Pseudomonadota</taxon>
        <taxon>Alphaproteobacteria</taxon>
        <taxon>Caulobacterales</taxon>
        <taxon>Caulobacteraceae</taxon>
        <taxon>Brevundimonas</taxon>
    </lineage>
</organism>
<evidence type="ECO:0000313" key="2">
    <source>
        <dbReference type="Proteomes" id="UP000197050"/>
    </source>
</evidence>
<accession>A0A1Z3U538</accession>
<protein>
    <submittedName>
        <fullName evidence="1">Uncharacterized protein</fullName>
    </submittedName>
</protein>
<dbReference type="Proteomes" id="UP000197050">
    <property type="component" value="Chromosome"/>
</dbReference>
<sequence length="84" mass="9213">MSKLRLTRVMRAQIGAIRDVLTPWGLGTALVNEGPHLVVKVFARDGGAHRLTISCTPKDRDAAINKARQNAKRLLTHLNARAGF</sequence>
<proteinExistence type="predicted"/>
<dbReference type="RefSeq" id="WP_088582215.1">
    <property type="nucleotide sequence ID" value="NZ_CP022048.2"/>
</dbReference>
<name>A0A1Z3U538_BREVE</name>
<dbReference type="KEGG" id="bvc:CEP68_02165"/>
<reference evidence="2" key="1">
    <citation type="submission" date="2017-06" db="EMBL/GenBank/DDBJ databases">
        <title>FDA dAtabase for Regulatory Grade micrObial Sequences (FDA-ARGOS): Supporting development and validation of Infectious Disease Dx tests.</title>
        <authorList>
            <person name="Minogue T."/>
            <person name="Wolcott M."/>
            <person name="Wasieloski L."/>
            <person name="Aguilar W."/>
            <person name="Moore D."/>
            <person name="Tallon L."/>
            <person name="Sadzewicz L."/>
            <person name="Sengamalay N."/>
            <person name="Ott S."/>
            <person name="Godinez A."/>
            <person name="Nagaraj S."/>
            <person name="Nadendla S."/>
            <person name="Geyer C."/>
            <person name="Sichtig H."/>
        </authorList>
    </citation>
    <scope>NUCLEOTIDE SEQUENCE [LARGE SCALE GENOMIC DNA]</scope>
    <source>
        <strain evidence="2">FDAARGOS_289</strain>
    </source>
</reference>